<accession>A0A9K3PK16</accession>
<reference evidence="2" key="2">
    <citation type="submission" date="2021-04" db="EMBL/GenBank/DDBJ databases">
        <authorList>
            <person name="Podell S."/>
        </authorList>
    </citation>
    <scope>NUCLEOTIDE SEQUENCE</scope>
    <source>
        <strain evidence="2">Hildebrandi</strain>
    </source>
</reference>
<comment type="caution">
    <text evidence="2">The sequence shown here is derived from an EMBL/GenBank/DDBJ whole genome shotgun (WGS) entry which is preliminary data.</text>
</comment>
<feature type="region of interest" description="Disordered" evidence="1">
    <location>
        <begin position="36"/>
        <end position="64"/>
    </location>
</feature>
<gene>
    <name evidence="2" type="ORF">IV203_012665</name>
</gene>
<protein>
    <submittedName>
        <fullName evidence="2">Uncharacterized protein</fullName>
    </submittedName>
</protein>
<dbReference type="AlphaFoldDB" id="A0A9K3PK16"/>
<evidence type="ECO:0000313" key="3">
    <source>
        <dbReference type="Proteomes" id="UP000693970"/>
    </source>
</evidence>
<dbReference type="EMBL" id="JAGRRH010000019">
    <property type="protein sequence ID" value="KAG7350068.1"/>
    <property type="molecule type" value="Genomic_DNA"/>
</dbReference>
<evidence type="ECO:0000313" key="2">
    <source>
        <dbReference type="EMBL" id="KAG7350068.1"/>
    </source>
</evidence>
<dbReference type="Proteomes" id="UP000693970">
    <property type="component" value="Unassembled WGS sequence"/>
</dbReference>
<name>A0A9K3PK16_9STRA</name>
<organism evidence="2 3">
    <name type="scientific">Nitzschia inconspicua</name>
    <dbReference type="NCBI Taxonomy" id="303405"/>
    <lineage>
        <taxon>Eukaryota</taxon>
        <taxon>Sar</taxon>
        <taxon>Stramenopiles</taxon>
        <taxon>Ochrophyta</taxon>
        <taxon>Bacillariophyta</taxon>
        <taxon>Bacillariophyceae</taxon>
        <taxon>Bacillariophycidae</taxon>
        <taxon>Bacillariales</taxon>
        <taxon>Bacillariaceae</taxon>
        <taxon>Nitzschia</taxon>
    </lineage>
</organism>
<proteinExistence type="predicted"/>
<reference evidence="2" key="1">
    <citation type="journal article" date="2021" name="Sci. Rep.">
        <title>Diploid genomic architecture of Nitzschia inconspicua, an elite biomass production diatom.</title>
        <authorList>
            <person name="Oliver A."/>
            <person name="Podell S."/>
            <person name="Pinowska A."/>
            <person name="Traller J.C."/>
            <person name="Smith S.R."/>
            <person name="McClure R."/>
            <person name="Beliaev A."/>
            <person name="Bohutskyi P."/>
            <person name="Hill E.A."/>
            <person name="Rabines A."/>
            <person name="Zheng H."/>
            <person name="Allen L.Z."/>
            <person name="Kuo A."/>
            <person name="Grigoriev I.V."/>
            <person name="Allen A.E."/>
            <person name="Hazlebeck D."/>
            <person name="Allen E.E."/>
        </authorList>
    </citation>
    <scope>NUCLEOTIDE SEQUENCE</scope>
    <source>
        <strain evidence="2">Hildebrandi</strain>
    </source>
</reference>
<keyword evidence="3" id="KW-1185">Reference proteome</keyword>
<sequence length="91" mass="10217">MPAGDVRKQYPMFNEYSYNCFSSALNSCRKSCGKEVDARVPQTGTGGANGNSKSYTLDDEDEDEDEDYEVDVFKMSMDDDDDFTFDTFSIG</sequence>
<evidence type="ECO:0000256" key="1">
    <source>
        <dbReference type="SAM" id="MobiDB-lite"/>
    </source>
</evidence>